<keyword evidence="2" id="KW-1185">Reference proteome</keyword>
<dbReference type="Proteomes" id="UP000199297">
    <property type="component" value="Unassembled WGS sequence"/>
</dbReference>
<reference evidence="2" key="1">
    <citation type="submission" date="2016-10" db="EMBL/GenBank/DDBJ databases">
        <authorList>
            <person name="Varghese N."/>
            <person name="Submissions S."/>
        </authorList>
    </citation>
    <scope>NUCLEOTIDE SEQUENCE [LARGE SCALE GENOMIC DNA]</scope>
    <source>
        <strain evidence="2">CGMCC 1.9127</strain>
    </source>
</reference>
<protein>
    <submittedName>
        <fullName evidence="1">Uncharacterized protein</fullName>
    </submittedName>
</protein>
<dbReference type="AlphaFoldDB" id="A0A1H7U0M8"/>
<dbReference type="STRING" id="641665.GCA_002104455_02215"/>
<dbReference type="EMBL" id="FOBI01000031">
    <property type="protein sequence ID" value="SEL90339.1"/>
    <property type="molecule type" value="Genomic_DNA"/>
</dbReference>
<accession>A0A1H7U0M8</accession>
<proteinExistence type="predicted"/>
<name>A0A1H7U0M8_9GAMM</name>
<gene>
    <name evidence="1" type="ORF">SAMN05216262_13122</name>
</gene>
<organism evidence="1 2">
    <name type="scientific">Colwellia chukchiensis</name>
    <dbReference type="NCBI Taxonomy" id="641665"/>
    <lineage>
        <taxon>Bacteria</taxon>
        <taxon>Pseudomonadati</taxon>
        <taxon>Pseudomonadota</taxon>
        <taxon>Gammaproteobacteria</taxon>
        <taxon>Alteromonadales</taxon>
        <taxon>Colwelliaceae</taxon>
        <taxon>Colwellia</taxon>
    </lineage>
</organism>
<dbReference type="RefSeq" id="WP_085286149.1">
    <property type="nucleotide sequence ID" value="NZ_FOBI01000031.1"/>
</dbReference>
<evidence type="ECO:0000313" key="1">
    <source>
        <dbReference type="EMBL" id="SEL90339.1"/>
    </source>
</evidence>
<evidence type="ECO:0000313" key="2">
    <source>
        <dbReference type="Proteomes" id="UP000199297"/>
    </source>
</evidence>
<sequence>MSLAKQLQKIAQKRYPDIVIHPELKIEDRYIFISNRFLKELHGIKQADGKKAEIINIEYDEKTGIPTFVLIANSIDLDSFLDRWHFEFMCLYIQGVFK</sequence>